<proteinExistence type="predicted"/>
<comment type="caution">
    <text evidence="2">The sequence shown here is derived from an EMBL/GenBank/DDBJ whole genome shotgun (WGS) entry which is preliminary data.</text>
</comment>
<name>A0A175RT35_9HYPH</name>
<gene>
    <name evidence="2" type="ORF">NS365_05555</name>
</gene>
<evidence type="ECO:0000313" key="3">
    <source>
        <dbReference type="Proteomes" id="UP000078529"/>
    </source>
</evidence>
<evidence type="ECO:0000313" key="2">
    <source>
        <dbReference type="EMBL" id="KTR06900.1"/>
    </source>
</evidence>
<dbReference type="AlphaFoldDB" id="A0A175RT35"/>
<organism evidence="2 3">
    <name type="scientific">Aureimonas ureilytica</name>
    <dbReference type="NCBI Taxonomy" id="401562"/>
    <lineage>
        <taxon>Bacteria</taxon>
        <taxon>Pseudomonadati</taxon>
        <taxon>Pseudomonadota</taxon>
        <taxon>Alphaproteobacteria</taxon>
        <taxon>Hyphomicrobiales</taxon>
        <taxon>Aurantimonadaceae</taxon>
        <taxon>Aureimonas</taxon>
    </lineage>
</organism>
<dbReference type="EMBL" id="LDQA01000014">
    <property type="protein sequence ID" value="KTR06900.1"/>
    <property type="molecule type" value="Genomic_DNA"/>
</dbReference>
<protein>
    <submittedName>
        <fullName evidence="2">Uncharacterized protein</fullName>
    </submittedName>
</protein>
<dbReference type="PATRIC" id="fig|401562.4.peg.743"/>
<dbReference type="Proteomes" id="UP000078529">
    <property type="component" value="Unassembled WGS sequence"/>
</dbReference>
<feature type="signal peptide" evidence="1">
    <location>
        <begin position="1"/>
        <end position="24"/>
    </location>
</feature>
<accession>A0A175RT35</accession>
<keyword evidence="3" id="KW-1185">Reference proteome</keyword>
<evidence type="ECO:0000256" key="1">
    <source>
        <dbReference type="SAM" id="SignalP"/>
    </source>
</evidence>
<reference evidence="2 3" key="1">
    <citation type="journal article" date="2016" name="Front. Microbiol.">
        <title>Genomic Resource of Rice Seed Associated Bacteria.</title>
        <authorList>
            <person name="Midha S."/>
            <person name="Bansal K."/>
            <person name="Sharma S."/>
            <person name="Kumar N."/>
            <person name="Patil P.P."/>
            <person name="Chaudhry V."/>
            <person name="Patil P.B."/>
        </authorList>
    </citation>
    <scope>NUCLEOTIDE SEQUENCE [LARGE SCALE GENOMIC DNA]</scope>
    <source>
        <strain evidence="2 3">NS365</strain>
    </source>
</reference>
<feature type="chain" id="PRO_5008042140" evidence="1">
    <location>
        <begin position="25"/>
        <end position="147"/>
    </location>
</feature>
<keyword evidence="1" id="KW-0732">Signal</keyword>
<sequence length="147" mass="15389">METDMIRMLTAAAVAILAATPALAGKVDVPADGTYSQQCLPTVTCFLSIERKGRDAWKLEAWADETKPGGRRLCEHTAMLKVGVGEFASGDEFDALVGKTKGVEFAISGNADGSLMPIVTGACANAKLQKGRGMIGFGGSFYPEGDL</sequence>